<organism evidence="8 9">
    <name type="scientific">Tritonibacter aquimaris</name>
    <dbReference type="NCBI Taxonomy" id="2663379"/>
    <lineage>
        <taxon>Bacteria</taxon>
        <taxon>Pseudomonadati</taxon>
        <taxon>Pseudomonadota</taxon>
        <taxon>Alphaproteobacteria</taxon>
        <taxon>Rhodobacterales</taxon>
        <taxon>Paracoccaceae</taxon>
        <taxon>Tritonibacter</taxon>
    </lineage>
</organism>
<feature type="transmembrane region" description="Helical" evidence="6">
    <location>
        <begin position="178"/>
        <end position="196"/>
    </location>
</feature>
<dbReference type="AlphaFoldDB" id="A0A844B1X2"/>
<reference evidence="8 9" key="1">
    <citation type="submission" date="2019-10" db="EMBL/GenBank/DDBJ databases">
        <title>Epibacterium sp. nov., isolated from seawater.</title>
        <authorList>
            <person name="Zhang X."/>
            <person name="Li N."/>
        </authorList>
    </citation>
    <scope>NUCLEOTIDE SEQUENCE [LARGE SCALE GENOMIC DNA]</scope>
    <source>
        <strain evidence="8 9">SM1969</strain>
    </source>
</reference>
<feature type="domain" description="EamA" evidence="7">
    <location>
        <begin position="9"/>
        <end position="139"/>
    </location>
</feature>
<comment type="similarity">
    <text evidence="2">Belongs to the drug/metabolite transporter (DMT) superfamily. 10 TMS drug/metabolite exporter (DME) (TC 2.A.7.3) family.</text>
</comment>
<keyword evidence="9" id="KW-1185">Reference proteome</keyword>
<keyword evidence="3 6" id="KW-0812">Transmembrane</keyword>
<protein>
    <submittedName>
        <fullName evidence="8">EamA family transporter</fullName>
    </submittedName>
</protein>
<feature type="transmembrane region" description="Helical" evidence="6">
    <location>
        <begin position="216"/>
        <end position="233"/>
    </location>
</feature>
<proteinExistence type="inferred from homology"/>
<evidence type="ECO:0000256" key="1">
    <source>
        <dbReference type="ARBA" id="ARBA00004141"/>
    </source>
</evidence>
<feature type="transmembrane region" description="Helical" evidence="6">
    <location>
        <begin position="97"/>
        <end position="116"/>
    </location>
</feature>
<evidence type="ECO:0000313" key="9">
    <source>
        <dbReference type="Proteomes" id="UP000436694"/>
    </source>
</evidence>
<feature type="transmembrane region" description="Helical" evidence="6">
    <location>
        <begin position="245"/>
        <end position="264"/>
    </location>
</feature>
<keyword evidence="4 6" id="KW-1133">Transmembrane helix</keyword>
<evidence type="ECO:0000256" key="3">
    <source>
        <dbReference type="ARBA" id="ARBA00022692"/>
    </source>
</evidence>
<evidence type="ECO:0000313" key="8">
    <source>
        <dbReference type="EMBL" id="MQY43386.1"/>
    </source>
</evidence>
<feature type="domain" description="EamA" evidence="7">
    <location>
        <begin position="150"/>
        <end position="282"/>
    </location>
</feature>
<evidence type="ECO:0000259" key="7">
    <source>
        <dbReference type="Pfam" id="PF00892"/>
    </source>
</evidence>
<name>A0A844B1X2_9RHOB</name>
<feature type="transmembrane region" description="Helical" evidence="6">
    <location>
        <begin position="150"/>
        <end position="166"/>
    </location>
</feature>
<feature type="transmembrane region" description="Helical" evidence="6">
    <location>
        <begin position="270"/>
        <end position="288"/>
    </location>
</feature>
<evidence type="ECO:0000256" key="4">
    <source>
        <dbReference type="ARBA" id="ARBA00022989"/>
    </source>
</evidence>
<dbReference type="InterPro" id="IPR037185">
    <property type="entry name" value="EmrE-like"/>
</dbReference>
<evidence type="ECO:0000256" key="2">
    <source>
        <dbReference type="ARBA" id="ARBA00009853"/>
    </source>
</evidence>
<dbReference type="PANTHER" id="PTHR22911">
    <property type="entry name" value="ACYL-MALONYL CONDENSING ENZYME-RELATED"/>
    <property type="match status" value="1"/>
</dbReference>
<dbReference type="EMBL" id="WIXK01000005">
    <property type="protein sequence ID" value="MQY43386.1"/>
    <property type="molecule type" value="Genomic_DNA"/>
</dbReference>
<keyword evidence="5 6" id="KW-0472">Membrane</keyword>
<dbReference type="RefSeq" id="WP_153548259.1">
    <property type="nucleotide sequence ID" value="NZ_WIXK01000005.1"/>
</dbReference>
<dbReference type="SUPFAM" id="SSF103481">
    <property type="entry name" value="Multidrug resistance efflux transporter EmrE"/>
    <property type="match status" value="2"/>
</dbReference>
<dbReference type="InterPro" id="IPR000620">
    <property type="entry name" value="EamA_dom"/>
</dbReference>
<evidence type="ECO:0000256" key="5">
    <source>
        <dbReference type="ARBA" id="ARBA00023136"/>
    </source>
</evidence>
<evidence type="ECO:0000256" key="6">
    <source>
        <dbReference type="SAM" id="Phobius"/>
    </source>
</evidence>
<comment type="caution">
    <text evidence="8">The sequence shown here is derived from an EMBL/GenBank/DDBJ whole genome shotgun (WGS) entry which is preliminary data.</text>
</comment>
<gene>
    <name evidence="8" type="ORF">GG681_12095</name>
</gene>
<feature type="transmembrane region" description="Helical" evidence="6">
    <location>
        <begin position="35"/>
        <end position="55"/>
    </location>
</feature>
<comment type="subcellular location">
    <subcellularLocation>
        <location evidence="1">Membrane</location>
        <topology evidence="1">Multi-pass membrane protein</topology>
    </subcellularLocation>
</comment>
<dbReference type="PANTHER" id="PTHR22911:SF6">
    <property type="entry name" value="SOLUTE CARRIER FAMILY 35 MEMBER G1"/>
    <property type="match status" value="1"/>
</dbReference>
<feature type="transmembrane region" description="Helical" evidence="6">
    <location>
        <begin position="125"/>
        <end position="144"/>
    </location>
</feature>
<feature type="transmembrane region" description="Helical" evidence="6">
    <location>
        <begin position="67"/>
        <end position="91"/>
    </location>
</feature>
<dbReference type="Proteomes" id="UP000436694">
    <property type="component" value="Unassembled WGS sequence"/>
</dbReference>
<dbReference type="Pfam" id="PF00892">
    <property type="entry name" value="EamA"/>
    <property type="match status" value="2"/>
</dbReference>
<accession>A0A844B1X2</accession>
<dbReference type="GO" id="GO:0016020">
    <property type="term" value="C:membrane"/>
    <property type="evidence" value="ECO:0007669"/>
    <property type="project" value="UniProtKB-SubCell"/>
</dbReference>
<sequence length="301" mass="32522">MIVDRPVRGIALMFGFCLVAPMGDAVAKLLSDTPLGEVLLVRFFIQSLILFPLIWISKRHWRIPAGLMGLVVLRTVLHMLGIATMFTGLQYLPLADAVAIAFVCPFILLLLGRIFLQEAIGPHRLGACAVGFLGTLMVVQPSFVDVGLPALWPVATAVIFALFVLITRKVAKATDPLGLQAVSGVVACVLLIPILGVGQNWQVDALQLPAPTQQQWGLLLSIGILGTLAHLLMTWSLRYAPSATLAPMQYLEIPIATLIGWLVFNQFPNTLAGLGIMVTMAAGLYAVWRERQVSLTQPAEA</sequence>